<organism evidence="1 2">
    <name type="scientific">Euplotes crassus</name>
    <dbReference type="NCBI Taxonomy" id="5936"/>
    <lineage>
        <taxon>Eukaryota</taxon>
        <taxon>Sar</taxon>
        <taxon>Alveolata</taxon>
        <taxon>Ciliophora</taxon>
        <taxon>Intramacronucleata</taxon>
        <taxon>Spirotrichea</taxon>
        <taxon>Hypotrichia</taxon>
        <taxon>Euplotida</taxon>
        <taxon>Euplotidae</taxon>
        <taxon>Moneuplotes</taxon>
    </lineage>
</organism>
<gene>
    <name evidence="1" type="ORF">ECRASSUSDP1_LOCUS4149</name>
</gene>
<proteinExistence type="predicted"/>
<keyword evidence="2" id="KW-1185">Reference proteome</keyword>
<comment type="caution">
    <text evidence="1">The sequence shown here is derived from an EMBL/GenBank/DDBJ whole genome shotgun (WGS) entry which is preliminary data.</text>
</comment>
<sequence>MLSYCYLILESCLLGKTFVDIFLFLRCKLCINKEIRLSNKRKNKLCITFYKLFEVVSDLTDMVLMCKRIKTHLLENRIL</sequence>
<evidence type="ECO:0000313" key="1">
    <source>
        <dbReference type="EMBL" id="CAI2362821.1"/>
    </source>
</evidence>
<accession>A0AAD1X9M8</accession>
<dbReference type="AlphaFoldDB" id="A0AAD1X9M8"/>
<protein>
    <submittedName>
        <fullName evidence="1">Uncharacterized protein</fullName>
    </submittedName>
</protein>
<evidence type="ECO:0000313" key="2">
    <source>
        <dbReference type="Proteomes" id="UP001295684"/>
    </source>
</evidence>
<dbReference type="Proteomes" id="UP001295684">
    <property type="component" value="Unassembled WGS sequence"/>
</dbReference>
<reference evidence="1" key="1">
    <citation type="submission" date="2023-07" db="EMBL/GenBank/DDBJ databases">
        <authorList>
            <consortium name="AG Swart"/>
            <person name="Singh M."/>
            <person name="Singh A."/>
            <person name="Seah K."/>
            <person name="Emmerich C."/>
        </authorList>
    </citation>
    <scope>NUCLEOTIDE SEQUENCE</scope>
    <source>
        <strain evidence="1">DP1</strain>
    </source>
</reference>
<name>A0AAD1X9M8_EUPCR</name>
<dbReference type="EMBL" id="CAMPGE010003977">
    <property type="protein sequence ID" value="CAI2362821.1"/>
    <property type="molecule type" value="Genomic_DNA"/>
</dbReference>